<dbReference type="Proteomes" id="UP001208570">
    <property type="component" value="Unassembled WGS sequence"/>
</dbReference>
<keyword evidence="2" id="KW-1185">Reference proteome</keyword>
<gene>
    <name evidence="1" type="ORF">LSH36_1306g00001</name>
</gene>
<evidence type="ECO:0000313" key="2">
    <source>
        <dbReference type="Proteomes" id="UP001208570"/>
    </source>
</evidence>
<dbReference type="EMBL" id="JAODUP010001306">
    <property type="protein sequence ID" value="KAK2140573.1"/>
    <property type="molecule type" value="Genomic_DNA"/>
</dbReference>
<comment type="caution">
    <text evidence="1">The sequence shown here is derived from an EMBL/GenBank/DDBJ whole genome shotgun (WGS) entry which is preliminary data.</text>
</comment>
<accession>A0AAD9MQN9</accession>
<reference evidence="1" key="1">
    <citation type="journal article" date="2023" name="Mol. Biol. Evol.">
        <title>Third-Generation Sequencing Reveals the Adaptive Role of the Epigenome in Three Deep-Sea Polychaetes.</title>
        <authorList>
            <person name="Perez M."/>
            <person name="Aroh O."/>
            <person name="Sun Y."/>
            <person name="Lan Y."/>
            <person name="Juniper S.K."/>
            <person name="Young C.R."/>
            <person name="Angers B."/>
            <person name="Qian P.Y."/>
        </authorList>
    </citation>
    <scope>NUCLEOTIDE SEQUENCE</scope>
    <source>
        <strain evidence="1">P08H-3</strain>
    </source>
</reference>
<evidence type="ECO:0000313" key="1">
    <source>
        <dbReference type="EMBL" id="KAK2140573.1"/>
    </source>
</evidence>
<proteinExistence type="predicted"/>
<protein>
    <submittedName>
        <fullName evidence="1">Uncharacterized protein</fullName>
    </submittedName>
</protein>
<name>A0AAD9MQN9_9ANNE</name>
<organism evidence="1 2">
    <name type="scientific">Paralvinella palmiformis</name>
    <dbReference type="NCBI Taxonomy" id="53620"/>
    <lineage>
        <taxon>Eukaryota</taxon>
        <taxon>Metazoa</taxon>
        <taxon>Spiralia</taxon>
        <taxon>Lophotrochozoa</taxon>
        <taxon>Annelida</taxon>
        <taxon>Polychaeta</taxon>
        <taxon>Sedentaria</taxon>
        <taxon>Canalipalpata</taxon>
        <taxon>Terebellida</taxon>
        <taxon>Terebelliformia</taxon>
        <taxon>Alvinellidae</taxon>
        <taxon>Paralvinella</taxon>
    </lineage>
</organism>
<dbReference type="AlphaFoldDB" id="A0AAD9MQN9"/>
<sequence>MLCHACENYLTVPLHLFNNPGTHFGNRSFHYLCPSPNTLNIYTYKISKDQYNY</sequence>
<feature type="non-terminal residue" evidence="1">
    <location>
        <position position="53"/>
    </location>
</feature>